<dbReference type="InterPro" id="IPR000308">
    <property type="entry name" value="14-3-3"/>
</dbReference>
<dbReference type="SMART" id="SM00101">
    <property type="entry name" value="14_3_3"/>
    <property type="match status" value="1"/>
</dbReference>
<accession>A0A540LTM1</accession>
<evidence type="ECO:0000256" key="3">
    <source>
        <dbReference type="SAM" id="MobiDB-lite"/>
    </source>
</evidence>
<keyword evidence="2" id="KW-0175">Coiled coil</keyword>
<protein>
    <recommendedName>
        <fullName evidence="4">14-3-3 domain-containing protein</fullName>
    </recommendedName>
</protein>
<feature type="compositionally biased region" description="Basic and acidic residues" evidence="3">
    <location>
        <begin position="74"/>
        <end position="89"/>
    </location>
</feature>
<evidence type="ECO:0000259" key="4">
    <source>
        <dbReference type="SMART" id="SM00101"/>
    </source>
</evidence>
<evidence type="ECO:0000313" key="5">
    <source>
        <dbReference type="EMBL" id="TQD89863.1"/>
    </source>
</evidence>
<reference evidence="5 6" key="1">
    <citation type="journal article" date="2019" name="G3 (Bethesda)">
        <title>Sequencing of a Wild Apple (Malus baccata) Genome Unravels the Differences Between Cultivated and Wild Apple Species Regarding Disease Resistance and Cold Tolerance.</title>
        <authorList>
            <person name="Chen X."/>
        </authorList>
    </citation>
    <scope>NUCLEOTIDE SEQUENCE [LARGE SCALE GENOMIC DNA]</scope>
    <source>
        <strain evidence="6">cv. Shandingzi</strain>
        <tissue evidence="5">Leaves</tissue>
    </source>
</reference>
<evidence type="ECO:0000256" key="2">
    <source>
        <dbReference type="SAM" id="Coils"/>
    </source>
</evidence>
<feature type="domain" description="14-3-3" evidence="4">
    <location>
        <begin position="10"/>
        <end position="89"/>
    </location>
</feature>
<dbReference type="AlphaFoldDB" id="A0A540LTM1"/>
<sequence length="89" mass="10299">MAATTPSPDEENVYMAKLTEQAERYEEMVEFIEKVSASTEKEELTIEERNLLSIAYKNVISARRASWRIISSTEQKKESRNNDDHDNSD</sequence>
<keyword evidence="6" id="KW-1185">Reference proteome</keyword>
<feature type="coiled-coil region" evidence="2">
    <location>
        <begin position="15"/>
        <end position="42"/>
    </location>
</feature>
<evidence type="ECO:0000256" key="1">
    <source>
        <dbReference type="ARBA" id="ARBA00006141"/>
    </source>
</evidence>
<dbReference type="PANTHER" id="PTHR18860">
    <property type="entry name" value="14-3-3 PROTEIN"/>
    <property type="match status" value="1"/>
</dbReference>
<dbReference type="InterPro" id="IPR023410">
    <property type="entry name" value="14-3-3_domain"/>
</dbReference>
<evidence type="ECO:0000313" key="6">
    <source>
        <dbReference type="Proteomes" id="UP000315295"/>
    </source>
</evidence>
<feature type="region of interest" description="Disordered" evidence="3">
    <location>
        <begin position="70"/>
        <end position="89"/>
    </location>
</feature>
<name>A0A540LTM1_MALBA</name>
<dbReference type="SUPFAM" id="SSF48445">
    <property type="entry name" value="14-3-3 protein"/>
    <property type="match status" value="1"/>
</dbReference>
<proteinExistence type="inferred from homology"/>
<comment type="similarity">
    <text evidence="1">Belongs to the 14-3-3 family.</text>
</comment>
<dbReference type="EMBL" id="VIEB01000467">
    <property type="protein sequence ID" value="TQD89863.1"/>
    <property type="molecule type" value="Genomic_DNA"/>
</dbReference>
<dbReference type="Gene3D" id="1.20.190.20">
    <property type="entry name" value="14-3-3 domain"/>
    <property type="match status" value="1"/>
</dbReference>
<dbReference type="Proteomes" id="UP000315295">
    <property type="component" value="Unassembled WGS sequence"/>
</dbReference>
<dbReference type="STRING" id="106549.A0A540LTM1"/>
<gene>
    <name evidence="5" type="ORF">C1H46_024565</name>
</gene>
<dbReference type="Pfam" id="PF00244">
    <property type="entry name" value="14-3-3"/>
    <property type="match status" value="1"/>
</dbReference>
<dbReference type="InterPro" id="IPR036815">
    <property type="entry name" value="14-3-3_dom_sf"/>
</dbReference>
<organism evidence="5 6">
    <name type="scientific">Malus baccata</name>
    <name type="common">Siberian crab apple</name>
    <name type="synonym">Pyrus baccata</name>
    <dbReference type="NCBI Taxonomy" id="106549"/>
    <lineage>
        <taxon>Eukaryota</taxon>
        <taxon>Viridiplantae</taxon>
        <taxon>Streptophyta</taxon>
        <taxon>Embryophyta</taxon>
        <taxon>Tracheophyta</taxon>
        <taxon>Spermatophyta</taxon>
        <taxon>Magnoliopsida</taxon>
        <taxon>eudicotyledons</taxon>
        <taxon>Gunneridae</taxon>
        <taxon>Pentapetalae</taxon>
        <taxon>rosids</taxon>
        <taxon>fabids</taxon>
        <taxon>Rosales</taxon>
        <taxon>Rosaceae</taxon>
        <taxon>Amygdaloideae</taxon>
        <taxon>Maleae</taxon>
        <taxon>Malus</taxon>
    </lineage>
</organism>
<comment type="caution">
    <text evidence="5">The sequence shown here is derived from an EMBL/GenBank/DDBJ whole genome shotgun (WGS) entry which is preliminary data.</text>
</comment>